<sequence>MNSFLTKAHHVIRHSFSSAAAAAAIAHHFGQSPLASREVRSPTSSHEFTALLQLNTLLKDLINRGHLHDARKVFDGMARRDEISWTTMVSGYVAAREVSEALSLVSAMWVDPHIAIDAFLLSVALKACALEGDVVLGGSIHGYAVKSGLVDSVFVSSALLDMYMKCGRVGLGCATFDEMKLKNVVSWTAVITGLVHGGYCRDALQYFSEMWRSKVHCDTYTYAIALKACGDLGHLNYGREIHVHCIKKGFDGSSFVINTLASMYNKCGKLDFGLEMFKRTLTKDVVSWTSLITAYVQNGQEDSAIEAFSSMRKLDVCPNEYTFAAVISACANISRFDWGQQLHAYVLKNGLIDFLSVANSTMTLYSKCGLLSLASIIFHEAGVRDVISWSTMIAGYSQAGCSEEAFWFLALMRREGPKPTEFALASVLSVCGSTAILDSGKQLHAHVFLIGLENSAMVQSALINMYAKCGSIQETSKVFDTGTKDDIVSWTAMINGYAEHGLSREAIDLFERLPLFGLQPDSVTYIGVLAACSHAGLVDLGFHYFDAMNKYYHITPTKEHYGCMIDLLCRAGRLSEAEGMIESMPFECDDVVWSTLLRACRISGDVDRGRRSAEQILDLDPNCAGTHITLANLYSARGKWKEAADMRKEMRSKQVVKEPGWSWIKVKDSVFTFVAGAETPLQSEELDSTLKLLSLRETDIDEEDSLLNF</sequence>
<dbReference type="Proteomes" id="UP001057402">
    <property type="component" value="Chromosome 11"/>
</dbReference>
<comment type="caution">
    <text evidence="1">The sequence shown here is derived from an EMBL/GenBank/DDBJ whole genome shotgun (WGS) entry which is preliminary data.</text>
</comment>
<accession>A0ACB9LK40</accession>
<protein>
    <submittedName>
        <fullName evidence="1">Uncharacterized protein</fullName>
    </submittedName>
</protein>
<gene>
    <name evidence="1" type="ORF">MLD38_036491</name>
</gene>
<proteinExistence type="predicted"/>
<evidence type="ECO:0000313" key="1">
    <source>
        <dbReference type="EMBL" id="KAI4311608.1"/>
    </source>
</evidence>
<dbReference type="EMBL" id="CM042890">
    <property type="protein sequence ID" value="KAI4311608.1"/>
    <property type="molecule type" value="Genomic_DNA"/>
</dbReference>
<reference evidence="2" key="1">
    <citation type="journal article" date="2023" name="Front. Plant Sci.">
        <title>Chromosomal-level genome assembly of Melastoma candidum provides insights into trichome evolution.</title>
        <authorList>
            <person name="Zhong Y."/>
            <person name="Wu W."/>
            <person name="Sun C."/>
            <person name="Zou P."/>
            <person name="Liu Y."/>
            <person name="Dai S."/>
            <person name="Zhou R."/>
        </authorList>
    </citation>
    <scope>NUCLEOTIDE SEQUENCE [LARGE SCALE GENOMIC DNA]</scope>
</reference>
<keyword evidence="2" id="KW-1185">Reference proteome</keyword>
<evidence type="ECO:0000313" key="2">
    <source>
        <dbReference type="Proteomes" id="UP001057402"/>
    </source>
</evidence>
<organism evidence="1 2">
    <name type="scientific">Melastoma candidum</name>
    <dbReference type="NCBI Taxonomy" id="119954"/>
    <lineage>
        <taxon>Eukaryota</taxon>
        <taxon>Viridiplantae</taxon>
        <taxon>Streptophyta</taxon>
        <taxon>Embryophyta</taxon>
        <taxon>Tracheophyta</taxon>
        <taxon>Spermatophyta</taxon>
        <taxon>Magnoliopsida</taxon>
        <taxon>eudicotyledons</taxon>
        <taxon>Gunneridae</taxon>
        <taxon>Pentapetalae</taxon>
        <taxon>rosids</taxon>
        <taxon>malvids</taxon>
        <taxon>Myrtales</taxon>
        <taxon>Melastomataceae</taxon>
        <taxon>Melastomatoideae</taxon>
        <taxon>Melastomateae</taxon>
        <taxon>Melastoma</taxon>
    </lineage>
</organism>
<name>A0ACB9LK40_9MYRT</name>